<dbReference type="SMART" id="SM00355">
    <property type="entry name" value="ZnF_C2H2"/>
    <property type="match status" value="2"/>
</dbReference>
<dbReference type="AlphaFoldDB" id="A0A9P0E5U1"/>
<gene>
    <name evidence="4" type="ORF">DIABBA_LOCUS12192</name>
</gene>
<sequence>MNLEVAKNSELDNIQNICRLCSGTVQLVSVFNKMDGPKPLVEIVTVLTTIQISKEDKVSQKMCNKCINNIVKMFEFREQSIRNDNRLKITKEDKVSQKMCHKCVSIVIKTYQFREQAIRNDESLKAKYAKLTKSQPEKTRPANTTETIFKCKDEVKTEDVNLKVKATKVEKPHPYIVHPSVTAIFKKYPTMRIPTVCINSNISPTVVMKMDEVENYFRWKRSNLNIQHDVNIVTKEKQVARKSTSIIASTSKNVVSRNVLCEENCNNSKNIDVLYTTNRKRKLSDSSSSSHQSAKKPLLDETAGTPVDSSPSPVPSTLGDNISELSFARSEKLHVCNICNSVYSGASNLRKHKFKHLRCQFCKKKFKTFVLKDTHVKNDCKIQKILKSMVNLPDIPLQKIECNVKIRDKFRKAFAAFNLIPKEDANRLKSRIPNTGQTKVTSDIIEILSDEDEGECEEDSDSLFTEIIIKDKFIEGLKTDTDSDTELLQNLLSQCNTSNKKVCESTQTNIPTKSSITFNHANSSIQLKFLKSMLNFHQIPICVNYGSCFKISYKRTSEIVEKKKLHHWNDLTCCDINFNDTSLEELDSINVEVTPDIITYDDTAVSTEDEILVEDIYARSVPIFYKIPEKTTDAEANKTSADSQYITKGTCVTTPDQTKNSQDEKSYSKKSDVYEDIVVIEDDAEVTEVLNSEEHTKENKINNTTKLDITGESVGGTSSKTKQIKFIAKYYTKDSNNTDIFYEESDIVITTDLPKTNTLVDHKAKDPSVEKKCTENKKSTAISDKMTERVSLEVKQACYEVIKEKSNIDKINIQSDCITKENDTESEKETSNNKKNNQNSVGVDQDGDETLEQVLNQTNLEKDDSNHSNVELIIKKMSKNVDETPNKTSMIISGTADKNLKKNNDNAHTKETNKRITKNLLLNRLLNNRKDVGQNSLLTHNIELIEDLSKDLTNEKIAENTNSNNVDKKTSAQTEIGQSDCEIVIDKINETMNKDNNNIDIEEKSYKENILGDIIVIDDNESSEETVHEQIVKNGVDSNLDYCVISDEELDQDESIKETIDDESSKKTYTQL</sequence>
<feature type="region of interest" description="Disordered" evidence="2">
    <location>
        <begin position="1051"/>
        <end position="1072"/>
    </location>
</feature>
<evidence type="ECO:0000256" key="1">
    <source>
        <dbReference type="PROSITE-ProRule" id="PRU01263"/>
    </source>
</evidence>
<feature type="domain" description="ZAD" evidence="3">
    <location>
        <begin position="16"/>
        <end position="90"/>
    </location>
</feature>
<accession>A0A9P0E5U1</accession>
<dbReference type="GO" id="GO:0005634">
    <property type="term" value="C:nucleus"/>
    <property type="evidence" value="ECO:0007669"/>
    <property type="project" value="InterPro"/>
</dbReference>
<feature type="binding site" evidence="1">
    <location>
        <position position="66"/>
    </location>
    <ligand>
        <name>Zn(2+)</name>
        <dbReference type="ChEBI" id="CHEBI:29105"/>
    </ligand>
</feature>
<feature type="compositionally biased region" description="Basic and acidic residues" evidence="2">
    <location>
        <begin position="1054"/>
        <end position="1066"/>
    </location>
</feature>
<dbReference type="Gene3D" id="3.40.1800.20">
    <property type="match status" value="1"/>
</dbReference>
<evidence type="ECO:0000256" key="2">
    <source>
        <dbReference type="SAM" id="MobiDB-lite"/>
    </source>
</evidence>
<dbReference type="EMBL" id="OU898283">
    <property type="protein sequence ID" value="CAH1284923.1"/>
    <property type="molecule type" value="Genomic_DNA"/>
</dbReference>
<reference evidence="4" key="1">
    <citation type="submission" date="2022-01" db="EMBL/GenBank/DDBJ databases">
        <authorList>
            <person name="King R."/>
        </authorList>
    </citation>
    <scope>NUCLEOTIDE SEQUENCE</scope>
</reference>
<feature type="region of interest" description="Disordered" evidence="2">
    <location>
        <begin position="821"/>
        <end position="847"/>
    </location>
</feature>
<dbReference type="PROSITE" id="PS00028">
    <property type="entry name" value="ZINC_FINGER_C2H2_1"/>
    <property type="match status" value="1"/>
</dbReference>
<protein>
    <recommendedName>
        <fullName evidence="3">ZAD domain-containing protein</fullName>
    </recommendedName>
</protein>
<keyword evidence="1" id="KW-0479">Metal-binding</keyword>
<evidence type="ECO:0000259" key="3">
    <source>
        <dbReference type="PROSITE" id="PS51915"/>
    </source>
</evidence>
<feature type="binding site" evidence="1">
    <location>
        <position position="63"/>
    </location>
    <ligand>
        <name>Zn(2+)</name>
        <dbReference type="ChEBI" id="CHEBI:29105"/>
    </ligand>
</feature>
<dbReference type="SUPFAM" id="SSF57716">
    <property type="entry name" value="Glucocorticoid receptor-like (DNA-binding domain)"/>
    <property type="match status" value="1"/>
</dbReference>
<feature type="binding site" evidence="1">
    <location>
        <position position="21"/>
    </location>
    <ligand>
        <name>Zn(2+)</name>
        <dbReference type="ChEBI" id="CHEBI:29105"/>
    </ligand>
</feature>
<evidence type="ECO:0000313" key="5">
    <source>
        <dbReference type="Proteomes" id="UP001153709"/>
    </source>
</evidence>
<dbReference type="Proteomes" id="UP001153709">
    <property type="component" value="Chromosome 8"/>
</dbReference>
<feature type="binding site" evidence="1">
    <location>
        <position position="18"/>
    </location>
    <ligand>
        <name>Zn(2+)</name>
        <dbReference type="ChEBI" id="CHEBI:29105"/>
    </ligand>
</feature>
<dbReference type="GO" id="GO:0008270">
    <property type="term" value="F:zinc ion binding"/>
    <property type="evidence" value="ECO:0007669"/>
    <property type="project" value="UniProtKB-UniRule"/>
</dbReference>
<organism evidence="4 5">
    <name type="scientific">Diabrotica balteata</name>
    <name type="common">Banded cucumber beetle</name>
    <dbReference type="NCBI Taxonomy" id="107213"/>
    <lineage>
        <taxon>Eukaryota</taxon>
        <taxon>Metazoa</taxon>
        <taxon>Ecdysozoa</taxon>
        <taxon>Arthropoda</taxon>
        <taxon>Hexapoda</taxon>
        <taxon>Insecta</taxon>
        <taxon>Pterygota</taxon>
        <taxon>Neoptera</taxon>
        <taxon>Endopterygota</taxon>
        <taxon>Coleoptera</taxon>
        <taxon>Polyphaga</taxon>
        <taxon>Cucujiformia</taxon>
        <taxon>Chrysomeloidea</taxon>
        <taxon>Chrysomelidae</taxon>
        <taxon>Galerucinae</taxon>
        <taxon>Diabroticina</taxon>
        <taxon>Diabroticites</taxon>
        <taxon>Diabrotica</taxon>
    </lineage>
</organism>
<dbReference type="PROSITE" id="PS51915">
    <property type="entry name" value="ZAD"/>
    <property type="match status" value="1"/>
</dbReference>
<keyword evidence="5" id="KW-1185">Reference proteome</keyword>
<keyword evidence="1" id="KW-0862">Zinc</keyword>
<name>A0A9P0E5U1_DIABA</name>
<dbReference type="InterPro" id="IPR013087">
    <property type="entry name" value="Znf_C2H2_type"/>
</dbReference>
<feature type="region of interest" description="Disordered" evidence="2">
    <location>
        <begin position="282"/>
        <end position="317"/>
    </location>
</feature>
<dbReference type="InterPro" id="IPR012934">
    <property type="entry name" value="Znf_AD"/>
</dbReference>
<dbReference type="SMART" id="SM00868">
    <property type="entry name" value="zf-AD"/>
    <property type="match status" value="2"/>
</dbReference>
<dbReference type="OrthoDB" id="6784650at2759"/>
<dbReference type="Pfam" id="PF07776">
    <property type="entry name" value="zf-AD"/>
    <property type="match status" value="1"/>
</dbReference>
<evidence type="ECO:0000313" key="4">
    <source>
        <dbReference type="EMBL" id="CAH1284923.1"/>
    </source>
</evidence>
<proteinExistence type="predicted"/>
<feature type="compositionally biased region" description="Basic and acidic residues" evidence="2">
    <location>
        <begin position="821"/>
        <end position="832"/>
    </location>
</feature>
<keyword evidence="1" id="KW-0863">Zinc-finger</keyword>